<dbReference type="PANTHER" id="PTHR22603:SF66">
    <property type="entry name" value="ETHANOLAMINE KINASE"/>
    <property type="match status" value="1"/>
</dbReference>
<accession>A0A7G9RX76</accession>
<dbReference type="Gene3D" id="3.90.1200.10">
    <property type="match status" value="1"/>
</dbReference>
<dbReference type="GO" id="GO:0004305">
    <property type="term" value="F:ethanolamine kinase activity"/>
    <property type="evidence" value="ECO:0007669"/>
    <property type="project" value="TreeGrafter"/>
</dbReference>
<dbReference type="KEGG" id="eio:H9L01_07460"/>
<evidence type="ECO:0000313" key="2">
    <source>
        <dbReference type="EMBL" id="QNN60201.1"/>
    </source>
</evidence>
<evidence type="ECO:0000313" key="3">
    <source>
        <dbReference type="Proteomes" id="UP000515928"/>
    </source>
</evidence>
<sequence length="282" mass="33512">MKIERTINEILNEKPLSIEYIKTGLTNDNYHVITQNHNVVIRIPRIENHGLFNYAHEQKVLKMLEHTHLDTPLVYFNSKSGIKINEYIGNHDTFSPQYLERAAILIKTLHQQNLTSGIHFDLLKKFDDYKNRITNPIYDTSFAFDYLKHAAEISSNHILCHNDLVAGNLLFTDNKDYLIDYEYAMDNDPFFDIMSFITENDIQDVHLRAQFYDIYFQRSLTEVDYQRLELFEIAHHTLWCEWAMMMFESSPLPIYQEIAQLKYQRLTELFTDPNISQLLYIK</sequence>
<dbReference type="PANTHER" id="PTHR22603">
    <property type="entry name" value="CHOLINE/ETHANOALAMINE KINASE"/>
    <property type="match status" value="1"/>
</dbReference>
<dbReference type="CDD" id="cd05151">
    <property type="entry name" value="ChoK-like"/>
    <property type="match status" value="1"/>
</dbReference>
<dbReference type="InterPro" id="IPR011009">
    <property type="entry name" value="Kinase-like_dom_sf"/>
</dbReference>
<organism evidence="2 3">
    <name type="scientific">Erysipelothrix inopinata</name>
    <dbReference type="NCBI Taxonomy" id="225084"/>
    <lineage>
        <taxon>Bacteria</taxon>
        <taxon>Bacillati</taxon>
        <taxon>Bacillota</taxon>
        <taxon>Erysipelotrichia</taxon>
        <taxon>Erysipelotrichales</taxon>
        <taxon>Erysipelotrichaceae</taxon>
        <taxon>Erysipelothrix</taxon>
    </lineage>
</organism>
<protein>
    <submittedName>
        <fullName evidence="2">Phosphotransferase</fullName>
    </submittedName>
</protein>
<dbReference type="Gene3D" id="3.30.200.20">
    <property type="entry name" value="Phosphorylase Kinase, domain 1"/>
    <property type="match status" value="1"/>
</dbReference>
<name>A0A7G9RX76_9FIRM</name>
<gene>
    <name evidence="2" type="ORF">H9L01_07460</name>
</gene>
<dbReference type="EMBL" id="CP060715">
    <property type="protein sequence ID" value="QNN60201.1"/>
    <property type="molecule type" value="Genomic_DNA"/>
</dbReference>
<dbReference type="AlphaFoldDB" id="A0A7G9RX76"/>
<dbReference type="GO" id="GO:0006646">
    <property type="term" value="P:phosphatidylethanolamine biosynthetic process"/>
    <property type="evidence" value="ECO:0007669"/>
    <property type="project" value="TreeGrafter"/>
</dbReference>
<feature type="domain" description="Aminoglycoside phosphotransferase" evidence="1">
    <location>
        <begin position="18"/>
        <end position="230"/>
    </location>
</feature>
<dbReference type="SUPFAM" id="SSF56112">
    <property type="entry name" value="Protein kinase-like (PK-like)"/>
    <property type="match status" value="1"/>
</dbReference>
<reference evidence="2 3" key="1">
    <citation type="submission" date="2020-08" db="EMBL/GenBank/DDBJ databases">
        <title>Genome sequence of Erysipelothrix inopinata DSM 15511T.</title>
        <authorList>
            <person name="Hyun D.-W."/>
            <person name="Bae J.-W."/>
        </authorList>
    </citation>
    <scope>NUCLEOTIDE SEQUENCE [LARGE SCALE GENOMIC DNA]</scope>
    <source>
        <strain evidence="2 3">DSM 15511</strain>
    </source>
</reference>
<dbReference type="Pfam" id="PF01636">
    <property type="entry name" value="APH"/>
    <property type="match status" value="1"/>
</dbReference>
<keyword evidence="2" id="KW-0808">Transferase</keyword>
<dbReference type="RefSeq" id="WP_187533333.1">
    <property type="nucleotide sequence ID" value="NZ_CBCSHU010000018.1"/>
</dbReference>
<dbReference type="Proteomes" id="UP000515928">
    <property type="component" value="Chromosome"/>
</dbReference>
<keyword evidence="3" id="KW-1185">Reference proteome</keyword>
<dbReference type="InterPro" id="IPR002575">
    <property type="entry name" value="Aminoglycoside_PTrfase"/>
</dbReference>
<dbReference type="GO" id="GO:0005737">
    <property type="term" value="C:cytoplasm"/>
    <property type="evidence" value="ECO:0007669"/>
    <property type="project" value="TreeGrafter"/>
</dbReference>
<evidence type="ECO:0000259" key="1">
    <source>
        <dbReference type="Pfam" id="PF01636"/>
    </source>
</evidence>
<proteinExistence type="predicted"/>